<sequence>MVATAVACAPVAERSTGVVPAAAATSETPEETLAPLFEQALPNIEGKTFTSATVDFPPASRAAPHRHGEAFVYAYVLEGTMRSQLAGEPVRTYHQGENWVEEPGAHHVLTENTSKTEPAKLLVIFITNTGDELKVPDPRG</sequence>
<dbReference type="Pfam" id="PF07883">
    <property type="entry name" value="Cupin_2"/>
    <property type="match status" value="1"/>
</dbReference>
<dbReference type="RefSeq" id="WP_356673967.1">
    <property type="nucleotide sequence ID" value="NZ_JBEXEF010000144.1"/>
</dbReference>
<organism evidence="2 3">
    <name type="scientific">Streptomyces sp. 900116325</name>
    <dbReference type="NCBI Taxonomy" id="3154295"/>
    <lineage>
        <taxon>Bacteria</taxon>
        <taxon>Bacillati</taxon>
        <taxon>Actinomycetota</taxon>
        <taxon>Actinomycetes</taxon>
        <taxon>Kitasatosporales</taxon>
        <taxon>Streptomycetaceae</taxon>
        <taxon>Streptomyces</taxon>
    </lineage>
</organism>
<protein>
    <submittedName>
        <fullName evidence="2">Cupin domain-containing protein</fullName>
    </submittedName>
</protein>
<reference evidence="2 3" key="1">
    <citation type="submission" date="2024-06" db="EMBL/GenBank/DDBJ databases">
        <title>The Natural Products Discovery Center: Release of the First 8490 Sequenced Strains for Exploring Actinobacteria Biosynthetic Diversity.</title>
        <authorList>
            <person name="Kalkreuter E."/>
            <person name="Kautsar S.A."/>
            <person name="Yang D."/>
            <person name="Bader C.D."/>
            <person name="Teijaro C.N."/>
            <person name="Fluegel L."/>
            <person name="Davis C.M."/>
            <person name="Simpson J.R."/>
            <person name="Lauterbach L."/>
            <person name="Steele A.D."/>
            <person name="Gui C."/>
            <person name="Meng S."/>
            <person name="Li G."/>
            <person name="Viehrig K."/>
            <person name="Ye F."/>
            <person name="Su P."/>
            <person name="Kiefer A.F."/>
            <person name="Nichols A."/>
            <person name="Cepeda A.J."/>
            <person name="Yan W."/>
            <person name="Fan B."/>
            <person name="Jiang Y."/>
            <person name="Adhikari A."/>
            <person name="Zheng C.-J."/>
            <person name="Schuster L."/>
            <person name="Cowan T.M."/>
            <person name="Smanski M.J."/>
            <person name="Chevrette M.G."/>
            <person name="De Carvalho L.P.S."/>
            <person name="Shen B."/>
        </authorList>
    </citation>
    <scope>NUCLEOTIDE SEQUENCE [LARGE SCALE GENOMIC DNA]</scope>
    <source>
        <strain evidence="2 3">NPDC005137</strain>
    </source>
</reference>
<dbReference type="Proteomes" id="UP001550044">
    <property type="component" value="Unassembled WGS sequence"/>
</dbReference>
<dbReference type="InterPro" id="IPR014710">
    <property type="entry name" value="RmlC-like_jellyroll"/>
</dbReference>
<evidence type="ECO:0000259" key="1">
    <source>
        <dbReference type="Pfam" id="PF07883"/>
    </source>
</evidence>
<dbReference type="EMBL" id="JBEXIP010000085">
    <property type="protein sequence ID" value="MET8439059.1"/>
    <property type="molecule type" value="Genomic_DNA"/>
</dbReference>
<evidence type="ECO:0000313" key="3">
    <source>
        <dbReference type="Proteomes" id="UP001550044"/>
    </source>
</evidence>
<dbReference type="SUPFAM" id="SSF51182">
    <property type="entry name" value="RmlC-like cupins"/>
    <property type="match status" value="1"/>
</dbReference>
<dbReference type="CDD" id="cd02234">
    <property type="entry name" value="cupin_BLR7677-like"/>
    <property type="match status" value="1"/>
</dbReference>
<dbReference type="Gene3D" id="2.60.120.10">
    <property type="entry name" value="Jelly Rolls"/>
    <property type="match status" value="1"/>
</dbReference>
<comment type="caution">
    <text evidence="2">The sequence shown here is derived from an EMBL/GenBank/DDBJ whole genome shotgun (WGS) entry which is preliminary data.</text>
</comment>
<evidence type="ECO:0000313" key="2">
    <source>
        <dbReference type="EMBL" id="MET8439059.1"/>
    </source>
</evidence>
<dbReference type="PANTHER" id="PTHR38599">
    <property type="entry name" value="CUPIN DOMAIN PROTEIN (AFU_ORTHOLOGUE AFUA_3G13620)"/>
    <property type="match status" value="1"/>
</dbReference>
<gene>
    <name evidence="2" type="ORF">ABZV61_41650</name>
</gene>
<keyword evidence="3" id="KW-1185">Reference proteome</keyword>
<accession>A0ABV2UMI4</accession>
<dbReference type="PANTHER" id="PTHR38599:SF1">
    <property type="entry name" value="CUPIN DOMAIN PROTEIN (AFU_ORTHOLOGUE AFUA_3G13620)"/>
    <property type="match status" value="1"/>
</dbReference>
<feature type="domain" description="Cupin type-2" evidence="1">
    <location>
        <begin position="53"/>
        <end position="125"/>
    </location>
</feature>
<dbReference type="InterPro" id="IPR011051">
    <property type="entry name" value="RmlC_Cupin_sf"/>
</dbReference>
<proteinExistence type="predicted"/>
<dbReference type="InterPro" id="IPR013096">
    <property type="entry name" value="Cupin_2"/>
</dbReference>
<name>A0ABV2UMI4_9ACTN</name>